<evidence type="ECO:0000256" key="1">
    <source>
        <dbReference type="SAM" id="MobiDB-lite"/>
    </source>
</evidence>
<feature type="region of interest" description="Disordered" evidence="1">
    <location>
        <begin position="35"/>
        <end position="91"/>
    </location>
</feature>
<evidence type="ECO:0000313" key="3">
    <source>
        <dbReference type="Proteomes" id="UP000314294"/>
    </source>
</evidence>
<evidence type="ECO:0000313" key="2">
    <source>
        <dbReference type="EMBL" id="TNN79174.1"/>
    </source>
</evidence>
<protein>
    <submittedName>
        <fullName evidence="2">Uncharacterized protein</fullName>
    </submittedName>
</protein>
<dbReference type="AlphaFoldDB" id="A0A4Z2INZ2"/>
<dbReference type="EMBL" id="SRLO01000067">
    <property type="protein sequence ID" value="TNN79174.1"/>
    <property type="molecule type" value="Genomic_DNA"/>
</dbReference>
<organism evidence="2 3">
    <name type="scientific">Liparis tanakae</name>
    <name type="common">Tanaka's snailfish</name>
    <dbReference type="NCBI Taxonomy" id="230148"/>
    <lineage>
        <taxon>Eukaryota</taxon>
        <taxon>Metazoa</taxon>
        <taxon>Chordata</taxon>
        <taxon>Craniata</taxon>
        <taxon>Vertebrata</taxon>
        <taxon>Euteleostomi</taxon>
        <taxon>Actinopterygii</taxon>
        <taxon>Neopterygii</taxon>
        <taxon>Teleostei</taxon>
        <taxon>Neoteleostei</taxon>
        <taxon>Acanthomorphata</taxon>
        <taxon>Eupercaria</taxon>
        <taxon>Perciformes</taxon>
        <taxon>Cottioidei</taxon>
        <taxon>Cottales</taxon>
        <taxon>Liparidae</taxon>
        <taxon>Liparis</taxon>
    </lineage>
</organism>
<feature type="compositionally biased region" description="Polar residues" evidence="1">
    <location>
        <begin position="35"/>
        <end position="49"/>
    </location>
</feature>
<comment type="caution">
    <text evidence="2">The sequence shown here is derived from an EMBL/GenBank/DDBJ whole genome shotgun (WGS) entry which is preliminary data.</text>
</comment>
<gene>
    <name evidence="2" type="ORF">EYF80_010622</name>
</gene>
<reference evidence="2 3" key="1">
    <citation type="submission" date="2019-03" db="EMBL/GenBank/DDBJ databases">
        <title>First draft genome of Liparis tanakae, snailfish: a comprehensive survey of snailfish specific genes.</title>
        <authorList>
            <person name="Kim W."/>
            <person name="Song I."/>
            <person name="Jeong J.-H."/>
            <person name="Kim D."/>
            <person name="Kim S."/>
            <person name="Ryu S."/>
            <person name="Song J.Y."/>
            <person name="Lee S.K."/>
        </authorList>
    </citation>
    <scope>NUCLEOTIDE SEQUENCE [LARGE SCALE GENOMIC DNA]</scope>
    <source>
        <tissue evidence="2">Muscle</tissue>
    </source>
</reference>
<feature type="compositionally biased region" description="Basic and acidic residues" evidence="1">
    <location>
        <begin position="57"/>
        <end position="68"/>
    </location>
</feature>
<sequence length="91" mass="9613">MSHHEGQQEKEMRKSVACNTASIGRKMMVGGGELTTSQTMSASSPSLNSCGVGALWKPDEPPSPEKSKAMTGEKPGMLPQELRPAVSIVLS</sequence>
<proteinExistence type="predicted"/>
<name>A0A4Z2INZ2_9TELE</name>
<accession>A0A4Z2INZ2</accession>
<keyword evidence="3" id="KW-1185">Reference proteome</keyword>
<dbReference type="Proteomes" id="UP000314294">
    <property type="component" value="Unassembled WGS sequence"/>
</dbReference>